<protein>
    <submittedName>
        <fullName evidence="2">Uncharacterized protein</fullName>
    </submittedName>
</protein>
<keyword evidence="3" id="KW-1185">Reference proteome</keyword>
<feature type="region of interest" description="Disordered" evidence="1">
    <location>
        <begin position="1"/>
        <end position="74"/>
    </location>
</feature>
<feature type="compositionally biased region" description="Basic and acidic residues" evidence="1">
    <location>
        <begin position="30"/>
        <end position="51"/>
    </location>
</feature>
<evidence type="ECO:0000256" key="1">
    <source>
        <dbReference type="SAM" id="MobiDB-lite"/>
    </source>
</evidence>
<evidence type="ECO:0000313" key="2">
    <source>
        <dbReference type="EMBL" id="GBP74909.1"/>
    </source>
</evidence>
<organism evidence="2 3">
    <name type="scientific">Eumeta variegata</name>
    <name type="common">Bagworm moth</name>
    <name type="synonym">Eumeta japonica</name>
    <dbReference type="NCBI Taxonomy" id="151549"/>
    <lineage>
        <taxon>Eukaryota</taxon>
        <taxon>Metazoa</taxon>
        <taxon>Ecdysozoa</taxon>
        <taxon>Arthropoda</taxon>
        <taxon>Hexapoda</taxon>
        <taxon>Insecta</taxon>
        <taxon>Pterygota</taxon>
        <taxon>Neoptera</taxon>
        <taxon>Endopterygota</taxon>
        <taxon>Lepidoptera</taxon>
        <taxon>Glossata</taxon>
        <taxon>Ditrysia</taxon>
        <taxon>Tineoidea</taxon>
        <taxon>Psychidae</taxon>
        <taxon>Oiketicinae</taxon>
        <taxon>Eumeta</taxon>
    </lineage>
</organism>
<dbReference type="AlphaFoldDB" id="A0A4C1YJV8"/>
<accession>A0A4C1YJV8</accession>
<sequence length="118" mass="13460">MIGSPLNTGVRRARDLDNSHKRGNRSQNHRMADGGRRETRPSDARSPDARESPTNSPRRGRLRAGSSPTSVLGQRRQLEGRLLQILIINQSFINLRPLSLRDNRSRTVRIKRKSSWII</sequence>
<dbReference type="Proteomes" id="UP000299102">
    <property type="component" value="Unassembled WGS sequence"/>
</dbReference>
<comment type="caution">
    <text evidence="2">The sequence shown here is derived from an EMBL/GenBank/DDBJ whole genome shotgun (WGS) entry which is preliminary data.</text>
</comment>
<gene>
    <name evidence="2" type="ORF">EVAR_36094_1</name>
</gene>
<name>A0A4C1YJV8_EUMVA</name>
<proteinExistence type="predicted"/>
<dbReference type="EMBL" id="BGZK01001228">
    <property type="protein sequence ID" value="GBP74909.1"/>
    <property type="molecule type" value="Genomic_DNA"/>
</dbReference>
<reference evidence="2 3" key="1">
    <citation type="journal article" date="2019" name="Commun. Biol.">
        <title>The bagworm genome reveals a unique fibroin gene that provides high tensile strength.</title>
        <authorList>
            <person name="Kono N."/>
            <person name="Nakamura H."/>
            <person name="Ohtoshi R."/>
            <person name="Tomita M."/>
            <person name="Numata K."/>
            <person name="Arakawa K."/>
        </authorList>
    </citation>
    <scope>NUCLEOTIDE SEQUENCE [LARGE SCALE GENOMIC DNA]</scope>
</reference>
<evidence type="ECO:0000313" key="3">
    <source>
        <dbReference type="Proteomes" id="UP000299102"/>
    </source>
</evidence>